<sequence>MDAAIPHDQAADRHSHLVRPQDMDWQKTRFPGCEAKTLLFDRRTGLMTALMRFAPGSVLPDHEHVGIEQSWVIEGALVDKDGPAKGIACKAGEFIWREAGSRHAAWCPDGALILAIFQVPNKFFEADGRVVDAAGQDWDETWGHTAAQRAQSA</sequence>
<proteinExistence type="predicted"/>
<feature type="domain" description="ChrR-like cupin" evidence="1">
    <location>
        <begin position="15"/>
        <end position="117"/>
    </location>
</feature>
<evidence type="ECO:0000313" key="2">
    <source>
        <dbReference type="EMBL" id="KRP92330.1"/>
    </source>
</evidence>
<dbReference type="OrthoDB" id="2988517at2"/>
<dbReference type="AlphaFoldDB" id="A0A0R3C3J6"/>
<dbReference type="InterPro" id="IPR052535">
    <property type="entry name" value="Bacilysin_H2HPP_isomerase"/>
</dbReference>
<dbReference type="RefSeq" id="WP_057029014.1">
    <property type="nucleotide sequence ID" value="NZ_LJYF01000031.1"/>
</dbReference>
<dbReference type="CDD" id="cd02237">
    <property type="entry name" value="cupin_DAD_ChrR"/>
    <property type="match status" value="1"/>
</dbReference>
<dbReference type="Gene3D" id="2.60.120.10">
    <property type="entry name" value="Jelly Rolls"/>
    <property type="match status" value="1"/>
</dbReference>
<dbReference type="Proteomes" id="UP000051380">
    <property type="component" value="Unassembled WGS sequence"/>
</dbReference>
<evidence type="ECO:0000313" key="3">
    <source>
        <dbReference type="Proteomes" id="UP000051380"/>
    </source>
</evidence>
<organism evidence="2 3">
    <name type="scientific">Bradyrhizobium yuanmingense</name>
    <dbReference type="NCBI Taxonomy" id="108015"/>
    <lineage>
        <taxon>Bacteria</taxon>
        <taxon>Pseudomonadati</taxon>
        <taxon>Pseudomonadota</taxon>
        <taxon>Alphaproteobacteria</taxon>
        <taxon>Hyphomicrobiales</taxon>
        <taxon>Nitrobacteraceae</taxon>
        <taxon>Bradyrhizobium</taxon>
    </lineage>
</organism>
<protein>
    <submittedName>
        <fullName evidence="2">Cupin</fullName>
    </submittedName>
</protein>
<reference evidence="2 3" key="1">
    <citation type="submission" date="2015-09" db="EMBL/GenBank/DDBJ databases">
        <title>Draft Genome Sequence of the Strain BR 3267 (Bradyrhizobium yuanmingense) recommended as inoculant for cowpea in Brazil.</title>
        <authorList>
            <person name="Simoes-Araujo J.L."/>
            <person name="Zilli J.E."/>
        </authorList>
    </citation>
    <scope>NUCLEOTIDE SEQUENCE [LARGE SCALE GENOMIC DNA]</scope>
    <source>
        <strain evidence="2 3">BR3267</strain>
    </source>
</reference>
<name>A0A0R3C3J6_9BRAD</name>
<dbReference type="InterPro" id="IPR014710">
    <property type="entry name" value="RmlC-like_jellyroll"/>
</dbReference>
<dbReference type="InterPro" id="IPR011051">
    <property type="entry name" value="RmlC_Cupin_sf"/>
</dbReference>
<dbReference type="EMBL" id="LJYF01000031">
    <property type="protein sequence ID" value="KRP92330.1"/>
    <property type="molecule type" value="Genomic_DNA"/>
</dbReference>
<dbReference type="Pfam" id="PF12973">
    <property type="entry name" value="Cupin_7"/>
    <property type="match status" value="1"/>
</dbReference>
<dbReference type="InterPro" id="IPR025979">
    <property type="entry name" value="ChrR-like_cupin_dom"/>
</dbReference>
<evidence type="ECO:0000259" key="1">
    <source>
        <dbReference type="Pfam" id="PF12973"/>
    </source>
</evidence>
<accession>A0A0R3C3J6</accession>
<comment type="caution">
    <text evidence="2">The sequence shown here is derived from an EMBL/GenBank/DDBJ whole genome shotgun (WGS) entry which is preliminary data.</text>
</comment>
<dbReference type="STRING" id="108015.GA0061099_1004588"/>
<gene>
    <name evidence="2" type="ORF">AOQ72_29575</name>
</gene>
<dbReference type="PANTHER" id="PTHR40112">
    <property type="entry name" value="H2HPP ISOMERASE"/>
    <property type="match status" value="1"/>
</dbReference>
<dbReference type="PANTHER" id="PTHR40112:SF1">
    <property type="entry name" value="H2HPP ISOMERASE"/>
    <property type="match status" value="1"/>
</dbReference>
<dbReference type="SUPFAM" id="SSF51182">
    <property type="entry name" value="RmlC-like cupins"/>
    <property type="match status" value="1"/>
</dbReference>